<accession>A0A845UD53</accession>
<dbReference type="PANTHER" id="PTHR42999">
    <property type="entry name" value="ANTIBIOTIC RESISTANCE PROTEIN MCBG"/>
    <property type="match status" value="1"/>
</dbReference>
<evidence type="ECO:0000313" key="1">
    <source>
        <dbReference type="EMBL" id="NDU44069.1"/>
    </source>
</evidence>
<protein>
    <submittedName>
        <fullName evidence="1">Pentapeptide repeat-containing protein</fullName>
    </submittedName>
</protein>
<dbReference type="InterPro" id="IPR001646">
    <property type="entry name" value="5peptide_repeat"/>
</dbReference>
<proteinExistence type="predicted"/>
<dbReference type="EMBL" id="WNJL01000074">
    <property type="protein sequence ID" value="NDU44069.1"/>
    <property type="molecule type" value="Genomic_DNA"/>
</dbReference>
<reference evidence="1" key="1">
    <citation type="submission" date="2019-11" db="EMBL/GenBank/DDBJ databases">
        <title>Acidithiobacillus ferrianus sp. nov.: a facultatively anaerobic and extremely acidophilic chemolithoautotroph.</title>
        <authorList>
            <person name="Norris P.R."/>
            <person name="Falagan C."/>
            <person name="Moya-Beltran A."/>
            <person name="Castro M."/>
            <person name="Quatrini R."/>
            <person name="Johnson D.B."/>
        </authorList>
    </citation>
    <scope>NUCLEOTIDE SEQUENCE [LARGE SCALE GENOMIC DNA]</scope>
    <source>
        <strain evidence="1">MG</strain>
    </source>
</reference>
<gene>
    <name evidence="1" type="ORF">GL267_16010</name>
</gene>
<sequence length="100" mass="11525">CEFVECDASNVTLGYSHFIDARFIECKLLGLNWVDVSSPLKLAFNKCRLDYNVFSNNNLSGLEFIQCLLRDAFFQNCDLTRSSFYGSDLFHAEFEECKLN</sequence>
<dbReference type="AlphaFoldDB" id="A0A845UD53"/>
<feature type="non-terminal residue" evidence="1">
    <location>
        <position position="1"/>
    </location>
</feature>
<dbReference type="PANTHER" id="PTHR42999:SF1">
    <property type="entry name" value="PENTAPEPTIDE REPEAT-CONTAINING PROTEIN"/>
    <property type="match status" value="1"/>
</dbReference>
<dbReference type="InterPro" id="IPR052949">
    <property type="entry name" value="PA_immunity-related"/>
</dbReference>
<feature type="non-terminal residue" evidence="1">
    <location>
        <position position="100"/>
    </location>
</feature>
<dbReference type="Pfam" id="PF13599">
    <property type="entry name" value="Pentapeptide_4"/>
    <property type="match status" value="1"/>
</dbReference>
<name>A0A845UD53_9PROT</name>
<comment type="caution">
    <text evidence="1">The sequence shown here is derived from an EMBL/GenBank/DDBJ whole genome shotgun (WGS) entry which is preliminary data.</text>
</comment>
<organism evidence="1">
    <name type="scientific">Acidithiobacillus ferrianus</name>
    <dbReference type="NCBI Taxonomy" id="2678518"/>
    <lineage>
        <taxon>Bacteria</taxon>
        <taxon>Pseudomonadati</taxon>
        <taxon>Pseudomonadota</taxon>
        <taxon>Acidithiobacillia</taxon>
        <taxon>Acidithiobacillales</taxon>
        <taxon>Acidithiobacillaceae</taxon>
        <taxon>Acidithiobacillus</taxon>
    </lineage>
</organism>
<dbReference type="SUPFAM" id="SSF141571">
    <property type="entry name" value="Pentapeptide repeat-like"/>
    <property type="match status" value="1"/>
</dbReference>
<dbReference type="Gene3D" id="2.160.20.80">
    <property type="entry name" value="E3 ubiquitin-protein ligase SopA"/>
    <property type="match status" value="1"/>
</dbReference>